<reference evidence="7 8" key="1">
    <citation type="submission" date="2024-12" db="EMBL/GenBank/DDBJ databases">
        <authorList>
            <person name="Hu S."/>
        </authorList>
    </citation>
    <scope>NUCLEOTIDE SEQUENCE [LARGE SCALE GENOMIC DNA]</scope>
    <source>
        <strain evidence="7 8">P-25</strain>
    </source>
</reference>
<dbReference type="SUPFAM" id="SSF102114">
    <property type="entry name" value="Radical SAM enzymes"/>
    <property type="match status" value="1"/>
</dbReference>
<dbReference type="SFLD" id="SFLDS00029">
    <property type="entry name" value="Radical_SAM"/>
    <property type="match status" value="1"/>
</dbReference>
<evidence type="ECO:0000313" key="8">
    <source>
        <dbReference type="Proteomes" id="UP001517367"/>
    </source>
</evidence>
<comment type="cofactor">
    <cofactor evidence="1">
        <name>[4Fe-4S] cluster</name>
        <dbReference type="ChEBI" id="CHEBI:49883"/>
    </cofactor>
</comment>
<dbReference type="InterPro" id="IPR013785">
    <property type="entry name" value="Aldolase_TIM"/>
</dbReference>
<dbReference type="InterPro" id="IPR007345">
    <property type="entry name" value="Polysacch_pyruvyl_Trfase"/>
</dbReference>
<evidence type="ECO:0000256" key="1">
    <source>
        <dbReference type="ARBA" id="ARBA00001966"/>
    </source>
</evidence>
<keyword evidence="7" id="KW-0808">Transferase</keyword>
<protein>
    <submittedName>
        <fullName evidence="7">Polysaccharide pyruvyl transferase family protein</fullName>
    </submittedName>
</protein>
<dbReference type="PROSITE" id="PS51918">
    <property type="entry name" value="RADICAL_SAM"/>
    <property type="match status" value="1"/>
</dbReference>
<keyword evidence="8" id="KW-1185">Reference proteome</keyword>
<evidence type="ECO:0000256" key="3">
    <source>
        <dbReference type="ARBA" id="ARBA00022723"/>
    </source>
</evidence>
<keyword evidence="5" id="KW-0411">Iron-sulfur</keyword>
<dbReference type="InterPro" id="IPR058240">
    <property type="entry name" value="rSAM_sf"/>
</dbReference>
<dbReference type="CDD" id="cd01335">
    <property type="entry name" value="Radical_SAM"/>
    <property type="match status" value="1"/>
</dbReference>
<keyword evidence="4" id="KW-0408">Iron</keyword>
<dbReference type="InterPro" id="IPR050377">
    <property type="entry name" value="Radical_SAM_PqqE_MftC-like"/>
</dbReference>
<accession>A0ABW9JMX5</accession>
<evidence type="ECO:0000256" key="5">
    <source>
        <dbReference type="ARBA" id="ARBA00023014"/>
    </source>
</evidence>
<keyword evidence="3" id="KW-0479">Metal-binding</keyword>
<dbReference type="Pfam" id="PF04055">
    <property type="entry name" value="Radical_SAM"/>
    <property type="match status" value="1"/>
</dbReference>
<evidence type="ECO:0000313" key="7">
    <source>
        <dbReference type="EMBL" id="MFN0293155.1"/>
    </source>
</evidence>
<evidence type="ECO:0000256" key="2">
    <source>
        <dbReference type="ARBA" id="ARBA00022691"/>
    </source>
</evidence>
<dbReference type="EMBL" id="SRMP02000045">
    <property type="protein sequence ID" value="MFN0293155.1"/>
    <property type="molecule type" value="Genomic_DNA"/>
</dbReference>
<name>A0ABW9JMX5_9SPHI</name>
<dbReference type="PANTHER" id="PTHR11228">
    <property type="entry name" value="RADICAL SAM DOMAIN PROTEIN"/>
    <property type="match status" value="1"/>
</dbReference>
<dbReference type="RefSeq" id="WP_138728843.1">
    <property type="nucleotide sequence ID" value="NZ_SRMP02000045.1"/>
</dbReference>
<sequence length="718" mass="83390">MGLINKIKNRLRPFYKVYKVWWSEKVGKKNLPEVINFNANDICNSKCTMCNIWQQKQDNEITSEQFQAILKDPLYQNVKHIGITGGEPTLREDLHLLYEAAIKALPNIQGLSIITNAIQKDQVIERIEKVIETCKAYNKQFSMMVSLDGYGKVHDEVRGRSGNFETAMAVIAYFKAKGLTVATGTTISKTNVWDVEELLHFFQKTEHYGRFRIAEFIKRLYNEDRNNVIRNFDDDEIYQLQLFFFKLISTYEKDPTYQRTYKSIINILSGGKRLIGCPYHSDGIVVSSRGELAYCAPKSNFIGNGLEESSLHLYQTNGKEKERIKKENCESCIHDYHYKETFNELKARIRTMFWTRLYQIDSKWKSIHRLVKPFDKTNNYKTAFIVGWYGTETVGDKAILAGIVHELTEKFGKINLYIGSLYPFITQRTIRELNITAKVIDVWEKDFIAACKSSDLIIMGGGPLMDLEVLSVPLKAFQLGKIYNKTNIIYGCGIGPLYNERYQNTVKKILSLSDEIMVRDAKSKLTAVEWTNHSKPVKLSGDPSKVYLKSLHQQFPQRNIISCYLRDWTYEYCRDLSYEDFLAKKQELELGIANLIKHKALEMQVDEIRLEHMHNFVIGNDDRDFSRYFMEKYFDDFEIPITYNKYLSTVISISESMQSSKLNVCMRFHSVVFAHSFNTNFVAVDYTKGGKIKNYLVDENQMNNYLSVDDIINNYANE</sequence>
<dbReference type="Proteomes" id="UP001517367">
    <property type="component" value="Unassembled WGS sequence"/>
</dbReference>
<dbReference type="PANTHER" id="PTHR11228:SF7">
    <property type="entry name" value="PQQA PEPTIDE CYCLASE"/>
    <property type="match status" value="1"/>
</dbReference>
<proteinExistence type="predicted"/>
<dbReference type="Pfam" id="PF04230">
    <property type="entry name" value="PS_pyruv_trans"/>
    <property type="match status" value="1"/>
</dbReference>
<keyword evidence="2" id="KW-0949">S-adenosyl-L-methionine</keyword>
<dbReference type="GO" id="GO:0016740">
    <property type="term" value="F:transferase activity"/>
    <property type="evidence" value="ECO:0007669"/>
    <property type="project" value="UniProtKB-KW"/>
</dbReference>
<evidence type="ECO:0000259" key="6">
    <source>
        <dbReference type="PROSITE" id="PS51918"/>
    </source>
</evidence>
<feature type="domain" description="Radical SAM core" evidence="6">
    <location>
        <begin position="27"/>
        <end position="252"/>
    </location>
</feature>
<evidence type="ECO:0000256" key="4">
    <source>
        <dbReference type="ARBA" id="ARBA00023004"/>
    </source>
</evidence>
<organism evidence="7 8">
    <name type="scientific">Pedobacter helvus</name>
    <dbReference type="NCBI Taxonomy" id="2563444"/>
    <lineage>
        <taxon>Bacteria</taxon>
        <taxon>Pseudomonadati</taxon>
        <taxon>Bacteroidota</taxon>
        <taxon>Sphingobacteriia</taxon>
        <taxon>Sphingobacteriales</taxon>
        <taxon>Sphingobacteriaceae</taxon>
        <taxon>Pedobacter</taxon>
    </lineage>
</organism>
<comment type="caution">
    <text evidence="7">The sequence shown here is derived from an EMBL/GenBank/DDBJ whole genome shotgun (WGS) entry which is preliminary data.</text>
</comment>
<gene>
    <name evidence="7" type="ORF">E5L68_017315</name>
</gene>
<dbReference type="Gene3D" id="3.20.20.70">
    <property type="entry name" value="Aldolase class I"/>
    <property type="match status" value="1"/>
</dbReference>
<dbReference type="SFLD" id="SFLDG01067">
    <property type="entry name" value="SPASM/twitch_domain_containing"/>
    <property type="match status" value="1"/>
</dbReference>
<dbReference type="InterPro" id="IPR007197">
    <property type="entry name" value="rSAM"/>
</dbReference>